<feature type="coiled-coil region" evidence="5">
    <location>
        <begin position="119"/>
        <end position="146"/>
    </location>
</feature>
<dbReference type="EMBL" id="CAJNOR010003257">
    <property type="protein sequence ID" value="CAF1394877.1"/>
    <property type="molecule type" value="Genomic_DNA"/>
</dbReference>
<protein>
    <submittedName>
        <fullName evidence="6">Uncharacterized protein</fullName>
    </submittedName>
</protein>
<dbReference type="PANTHER" id="PTHR10680">
    <property type="entry name" value="PEPTIDYL-GLYCINE ALPHA-AMIDATING MONOOXYGENASE"/>
    <property type="match status" value="1"/>
</dbReference>
<keyword evidence="3" id="KW-0325">Glycoprotein</keyword>
<feature type="repeat" description="NHL" evidence="4">
    <location>
        <begin position="439"/>
        <end position="470"/>
    </location>
</feature>
<evidence type="ECO:0000256" key="3">
    <source>
        <dbReference type="ARBA" id="ARBA00023180"/>
    </source>
</evidence>
<keyword evidence="2" id="KW-0677">Repeat</keyword>
<reference evidence="6" key="1">
    <citation type="submission" date="2021-02" db="EMBL/GenBank/DDBJ databases">
        <authorList>
            <person name="Nowell W R."/>
        </authorList>
    </citation>
    <scope>NUCLEOTIDE SEQUENCE</scope>
</reference>
<evidence type="ECO:0000256" key="4">
    <source>
        <dbReference type="PROSITE-ProRule" id="PRU00504"/>
    </source>
</evidence>
<organism evidence="6 9">
    <name type="scientific">Adineta ricciae</name>
    <name type="common">Rotifer</name>
    <dbReference type="NCBI Taxonomy" id="249248"/>
    <lineage>
        <taxon>Eukaryota</taxon>
        <taxon>Metazoa</taxon>
        <taxon>Spiralia</taxon>
        <taxon>Gnathifera</taxon>
        <taxon>Rotifera</taxon>
        <taxon>Eurotatoria</taxon>
        <taxon>Bdelloidea</taxon>
        <taxon>Adinetida</taxon>
        <taxon>Adinetidae</taxon>
        <taxon>Adineta</taxon>
    </lineage>
</organism>
<proteinExistence type="predicted"/>
<evidence type="ECO:0000256" key="2">
    <source>
        <dbReference type="ARBA" id="ARBA00022737"/>
    </source>
</evidence>
<evidence type="ECO:0000313" key="7">
    <source>
        <dbReference type="EMBL" id="CAF1394877.1"/>
    </source>
</evidence>
<accession>A0A815CRL7</accession>
<evidence type="ECO:0000256" key="1">
    <source>
        <dbReference type="ARBA" id="ARBA00022729"/>
    </source>
</evidence>
<keyword evidence="8" id="KW-1185">Reference proteome</keyword>
<evidence type="ECO:0000256" key="5">
    <source>
        <dbReference type="SAM" id="Coils"/>
    </source>
</evidence>
<dbReference type="PROSITE" id="PS51125">
    <property type="entry name" value="NHL"/>
    <property type="match status" value="2"/>
</dbReference>
<dbReference type="EMBL" id="CAJNOJ010000206">
    <property type="protein sequence ID" value="CAF1288737.1"/>
    <property type="molecule type" value="Genomic_DNA"/>
</dbReference>
<dbReference type="SUPFAM" id="SSF101898">
    <property type="entry name" value="NHL repeat"/>
    <property type="match status" value="1"/>
</dbReference>
<name>A0A815CRL7_ADIRI</name>
<keyword evidence="1" id="KW-0732">Signal</keyword>
<dbReference type="Proteomes" id="UP000663852">
    <property type="component" value="Unassembled WGS sequence"/>
</dbReference>
<dbReference type="Pfam" id="PF01436">
    <property type="entry name" value="NHL"/>
    <property type="match status" value="3"/>
</dbReference>
<dbReference type="OrthoDB" id="10044505at2759"/>
<dbReference type="InterPro" id="IPR001258">
    <property type="entry name" value="NHL_repeat"/>
</dbReference>
<gene>
    <name evidence="6" type="ORF">EDS130_LOCUS29967</name>
    <name evidence="7" type="ORF">XAT740_LOCUS33812</name>
</gene>
<dbReference type="Proteomes" id="UP000663828">
    <property type="component" value="Unassembled WGS sequence"/>
</dbReference>
<keyword evidence="5" id="KW-0175">Coiled coil</keyword>
<evidence type="ECO:0000313" key="6">
    <source>
        <dbReference type="EMBL" id="CAF1288737.1"/>
    </source>
</evidence>
<evidence type="ECO:0000313" key="8">
    <source>
        <dbReference type="Proteomes" id="UP000663828"/>
    </source>
</evidence>
<sequence>MTTASSKAQCFICHKDKIVYHCEGCLKDFCLSHITEHREKLRIELNEIKIDRDIFQQAIEQERHKPENFSVIERINQWEENSIGKIKQTAEQCRQMLIKYPNDQLLIVEKKFYQIIEQIKQFQQDNDFNEIDLNQLRNKLTHLTKQLIQPLNISIRHNTLPSAFLNEISIISTAQIKWKQEGTTVIGKNGKGQQLNQLNCPNGIFIDTYKRIFIADRNNHRIIQWKSDGQEGECIAGGYEKGNEIFQLNYPSEILIDQENMSLIIADQGNRRIMRWSIREKKNPEILLSNIDCSHLAMDKDGYIYISDHVNHEVTRWKENETERILVAGGNGKGGQLNQLNNPSFLYVDENNSIYISDRDNHRIIKWRKDAREGIIVAGGNGQGKNLNQLSSPQGIILNHLGQIYIADSDNHRIMCWYEGSREGAVVIGNNRSGKQSNQLDQPHGLSFDSEGDFYVADYANHRIQKFEISFD</sequence>
<dbReference type="AlphaFoldDB" id="A0A815CRL7"/>
<feature type="repeat" description="NHL" evidence="4">
    <location>
        <begin position="333"/>
        <end position="370"/>
    </location>
</feature>
<dbReference type="Gene3D" id="2.120.10.30">
    <property type="entry name" value="TolB, C-terminal domain"/>
    <property type="match status" value="3"/>
</dbReference>
<evidence type="ECO:0000313" key="9">
    <source>
        <dbReference type="Proteomes" id="UP000663852"/>
    </source>
</evidence>
<dbReference type="InterPro" id="IPR011042">
    <property type="entry name" value="6-blade_b-propeller_TolB-like"/>
</dbReference>
<comment type="caution">
    <text evidence="6">The sequence shown here is derived from an EMBL/GenBank/DDBJ whole genome shotgun (WGS) entry which is preliminary data.</text>
</comment>
<dbReference type="CDD" id="cd05819">
    <property type="entry name" value="NHL"/>
    <property type="match status" value="1"/>
</dbReference>
<dbReference type="PANTHER" id="PTHR10680:SF14">
    <property type="entry name" value="PEPTIDYL-GLYCINE ALPHA-AMIDATING MONOOXYGENASE"/>
    <property type="match status" value="1"/>
</dbReference>